<feature type="transmembrane region" description="Helical" evidence="1">
    <location>
        <begin position="84"/>
        <end position="103"/>
    </location>
</feature>
<keyword evidence="1" id="KW-0812">Transmembrane</keyword>
<evidence type="ECO:0000256" key="1">
    <source>
        <dbReference type="SAM" id="Phobius"/>
    </source>
</evidence>
<name>F7NLE5_9FIRM</name>
<dbReference type="PANTHER" id="PTHR43801:SF1">
    <property type="entry name" value="POLYPRENYL SYNTHETASE"/>
    <property type="match status" value="1"/>
</dbReference>
<evidence type="ECO:0000313" key="2">
    <source>
        <dbReference type="EMBL" id="EGO63250.1"/>
    </source>
</evidence>
<dbReference type="PANTHER" id="PTHR43801">
    <property type="entry name" value="NUCLEOTIDE-BINDING PROTEIN-RELATED"/>
    <property type="match status" value="1"/>
</dbReference>
<dbReference type="EMBL" id="AFGF01000126">
    <property type="protein sequence ID" value="EGO63250.1"/>
    <property type="molecule type" value="Genomic_DNA"/>
</dbReference>
<proteinExistence type="predicted"/>
<dbReference type="PROSITE" id="PS51257">
    <property type="entry name" value="PROKAR_LIPOPROTEIN"/>
    <property type="match status" value="1"/>
</dbReference>
<keyword evidence="1" id="KW-1133">Transmembrane helix</keyword>
<dbReference type="eggNOG" id="COG1852">
    <property type="taxonomic scope" value="Bacteria"/>
</dbReference>
<comment type="caution">
    <text evidence="2">The sequence shown here is derived from an EMBL/GenBank/DDBJ whole genome shotgun (WGS) entry which is preliminary data.</text>
</comment>
<keyword evidence="1" id="KW-0472">Membrane</keyword>
<dbReference type="STRING" id="1009370.ALO_14587"/>
<dbReference type="RefSeq" id="WP_004573491.1">
    <property type="nucleotide sequence ID" value="NZ_AFGF01000126.1"/>
</dbReference>
<reference evidence="2 3" key="1">
    <citation type="journal article" date="2011" name="EMBO J.">
        <title>Structural diversity of bacterial flagellar motors.</title>
        <authorList>
            <person name="Chen S."/>
            <person name="Beeby M."/>
            <person name="Murphy G.E."/>
            <person name="Leadbetter J.R."/>
            <person name="Hendrixson D.R."/>
            <person name="Briegel A."/>
            <person name="Li Z."/>
            <person name="Shi J."/>
            <person name="Tocheva E.I."/>
            <person name="Muller A."/>
            <person name="Dobro M.J."/>
            <person name="Jensen G.J."/>
        </authorList>
    </citation>
    <scope>NUCLEOTIDE SEQUENCE [LARGE SCALE GENOMIC DNA]</scope>
    <source>
        <strain evidence="2 3">DSM 6540</strain>
    </source>
</reference>
<dbReference type="Proteomes" id="UP000003240">
    <property type="component" value="Unassembled WGS sequence"/>
</dbReference>
<feature type="transmembrane region" description="Helical" evidence="1">
    <location>
        <begin position="44"/>
        <end position="72"/>
    </location>
</feature>
<dbReference type="Pfam" id="PF01976">
    <property type="entry name" value="DUF116"/>
    <property type="match status" value="1"/>
</dbReference>
<dbReference type="OrthoDB" id="9787348at2"/>
<keyword evidence="3" id="KW-1185">Reference proteome</keyword>
<feature type="transmembrane region" description="Helical" evidence="1">
    <location>
        <begin position="12"/>
        <end position="32"/>
    </location>
</feature>
<dbReference type="AlphaFoldDB" id="F7NLE5"/>
<accession>F7NLE5</accession>
<organism evidence="2 3">
    <name type="scientific">Acetonema longum DSM 6540</name>
    <dbReference type="NCBI Taxonomy" id="1009370"/>
    <lineage>
        <taxon>Bacteria</taxon>
        <taxon>Bacillati</taxon>
        <taxon>Bacillota</taxon>
        <taxon>Negativicutes</taxon>
        <taxon>Acetonemataceae</taxon>
        <taxon>Acetonema</taxon>
    </lineage>
</organism>
<protein>
    <recommendedName>
        <fullName evidence="4">DUF116 domain-containing protein</fullName>
    </recommendedName>
</protein>
<dbReference type="InterPro" id="IPR002829">
    <property type="entry name" value="DUF116"/>
</dbReference>
<evidence type="ECO:0008006" key="4">
    <source>
        <dbReference type="Google" id="ProtNLM"/>
    </source>
</evidence>
<gene>
    <name evidence="2" type="ORF">ALO_14587</name>
</gene>
<evidence type="ECO:0000313" key="3">
    <source>
        <dbReference type="Proteomes" id="UP000003240"/>
    </source>
</evidence>
<sequence>MFEVVSRPRKRLFLALILSSLLLACLSTYGIWKVSIPGLSNISAYLPFLLGMLLVAVALAITAGVAGIILAIIGWPTLGVFQGLAWSAINLLFPLAIMLGKIFDIEKERIERSFIEVSNHLVKQKRVRVKPEQLLILTPHCIQLDTCPHKITRQIGNCKKCGQCQVGEILTLTESMGVHFAIATGGTLARQVIKQLRPKAVLAIACERDLTSGIQDVFPLPVIGVLNQRPFGPCCNTRVDIAEVKRAIEQFIQV</sequence>